<dbReference type="GO" id="GO:0005524">
    <property type="term" value="F:ATP binding"/>
    <property type="evidence" value="ECO:0007669"/>
    <property type="project" value="UniProtKB-KW"/>
</dbReference>
<evidence type="ECO:0000256" key="8">
    <source>
        <dbReference type="ARBA" id="ARBA00022840"/>
    </source>
</evidence>
<evidence type="ECO:0000256" key="1">
    <source>
        <dbReference type="ARBA" id="ARBA00000085"/>
    </source>
</evidence>
<dbReference type="SMART" id="SM00086">
    <property type="entry name" value="PAC"/>
    <property type="match status" value="4"/>
</dbReference>
<dbReference type="Gene3D" id="1.10.287.130">
    <property type="match status" value="1"/>
</dbReference>
<gene>
    <name evidence="22" type="primary">luxQ_7</name>
    <name evidence="22" type="ORF">Poly59_54980</name>
</gene>
<evidence type="ECO:0000256" key="5">
    <source>
        <dbReference type="ARBA" id="ARBA00022679"/>
    </source>
</evidence>
<dbReference type="Gene3D" id="2.10.70.100">
    <property type="match status" value="1"/>
</dbReference>
<evidence type="ECO:0000256" key="11">
    <source>
        <dbReference type="ARBA" id="ARBA00023306"/>
    </source>
</evidence>
<feature type="active site" evidence="12">
    <location>
        <position position="143"/>
    </location>
</feature>
<comment type="subcellular location">
    <subcellularLocation>
        <location evidence="2">Membrane</location>
    </subcellularLocation>
</comment>
<keyword evidence="12" id="KW-0145">Chemotaxis</keyword>
<dbReference type="InterPro" id="IPR035965">
    <property type="entry name" value="PAS-like_dom_sf"/>
</dbReference>
<dbReference type="Pfam" id="PF08448">
    <property type="entry name" value="PAS_4"/>
    <property type="match status" value="1"/>
</dbReference>
<keyword evidence="14" id="KW-0175">Coiled coil</keyword>
<dbReference type="GO" id="GO:0000156">
    <property type="term" value="F:phosphorelay response regulator activity"/>
    <property type="evidence" value="ECO:0007669"/>
    <property type="project" value="InterPro"/>
</dbReference>
<dbReference type="Pfam" id="PF13426">
    <property type="entry name" value="PAS_9"/>
    <property type="match status" value="1"/>
</dbReference>
<protein>
    <recommendedName>
        <fullName evidence="3">histidine kinase</fullName>
        <ecNumber evidence="3">2.7.13.3</ecNumber>
    </recommendedName>
</protein>
<dbReference type="Gene3D" id="3.40.50.180">
    <property type="entry name" value="Methylesterase CheB, C-terminal domain"/>
    <property type="match status" value="1"/>
</dbReference>
<dbReference type="PANTHER" id="PTHR24422">
    <property type="entry name" value="CHEMOTAXIS PROTEIN METHYLTRANSFERASE"/>
    <property type="match status" value="1"/>
</dbReference>
<dbReference type="FunFam" id="1.10.287.130:FF:000038">
    <property type="entry name" value="Sensory transduction histidine kinase"/>
    <property type="match status" value="1"/>
</dbReference>
<dbReference type="InterPro" id="IPR050903">
    <property type="entry name" value="Bact_Chemotaxis_MeTrfase"/>
</dbReference>
<keyword evidence="8" id="KW-0067">ATP-binding</keyword>
<dbReference type="Pfam" id="PF01739">
    <property type="entry name" value="CheR"/>
    <property type="match status" value="1"/>
</dbReference>
<evidence type="ECO:0000256" key="10">
    <source>
        <dbReference type="ARBA" id="ARBA00023136"/>
    </source>
</evidence>
<dbReference type="Gene3D" id="3.30.565.10">
    <property type="entry name" value="Histidine kinase-like ATPase, C-terminal domain"/>
    <property type="match status" value="1"/>
</dbReference>
<dbReference type="GO" id="GO:0006935">
    <property type="term" value="P:chemotaxis"/>
    <property type="evidence" value="ECO:0007669"/>
    <property type="project" value="UniProtKB-UniRule"/>
</dbReference>
<feature type="domain" description="Histidine kinase" evidence="16">
    <location>
        <begin position="1541"/>
        <end position="1767"/>
    </location>
</feature>
<feature type="domain" description="PAC" evidence="19">
    <location>
        <begin position="1175"/>
        <end position="1227"/>
    </location>
</feature>
<dbReference type="FunFam" id="3.30.450.20:FF:000155">
    <property type="entry name" value="Sensor histidine kinase TodS"/>
    <property type="match status" value="1"/>
</dbReference>
<dbReference type="Gene3D" id="3.40.50.2300">
    <property type="match status" value="1"/>
</dbReference>
<dbReference type="InterPro" id="IPR035909">
    <property type="entry name" value="CheB_C"/>
</dbReference>
<organism evidence="22 23">
    <name type="scientific">Rubripirellula reticaptiva</name>
    <dbReference type="NCBI Taxonomy" id="2528013"/>
    <lineage>
        <taxon>Bacteria</taxon>
        <taxon>Pseudomonadati</taxon>
        <taxon>Planctomycetota</taxon>
        <taxon>Planctomycetia</taxon>
        <taxon>Pirellulales</taxon>
        <taxon>Pirellulaceae</taxon>
        <taxon>Rubripirellula</taxon>
    </lineage>
</organism>
<dbReference type="Pfam" id="PF00072">
    <property type="entry name" value="Response_reg"/>
    <property type="match status" value="1"/>
</dbReference>
<dbReference type="PROSITE" id="PS50123">
    <property type="entry name" value="CHER"/>
    <property type="match status" value="1"/>
</dbReference>
<keyword evidence="23" id="KW-1185">Reference proteome</keyword>
<dbReference type="Pfam" id="PF01339">
    <property type="entry name" value="CheB_methylest"/>
    <property type="match status" value="1"/>
</dbReference>
<dbReference type="InterPro" id="IPR029063">
    <property type="entry name" value="SAM-dependent_MTases_sf"/>
</dbReference>
<dbReference type="FunFam" id="3.30.450.20:FF:000099">
    <property type="entry name" value="Sensory box sensor histidine kinase"/>
    <property type="match status" value="1"/>
</dbReference>
<dbReference type="InterPro" id="IPR022642">
    <property type="entry name" value="CheR_C"/>
</dbReference>
<evidence type="ECO:0000259" key="21">
    <source>
        <dbReference type="PROSITE" id="PS50123"/>
    </source>
</evidence>
<keyword evidence="6" id="KW-0547">Nucleotide-binding</keyword>
<dbReference type="SUPFAM" id="SSF53335">
    <property type="entry name" value="S-adenosyl-L-methionine-dependent methyltransferases"/>
    <property type="match status" value="1"/>
</dbReference>
<evidence type="ECO:0000259" key="16">
    <source>
        <dbReference type="PROSITE" id="PS50109"/>
    </source>
</evidence>
<evidence type="ECO:0000256" key="15">
    <source>
        <dbReference type="SAM" id="MobiDB-lite"/>
    </source>
</evidence>
<dbReference type="EC" id="2.7.13.3" evidence="3"/>
<dbReference type="GO" id="GO:0008757">
    <property type="term" value="F:S-adenosylmethionine-dependent methyltransferase activity"/>
    <property type="evidence" value="ECO:0007669"/>
    <property type="project" value="InterPro"/>
</dbReference>
<dbReference type="SUPFAM" id="SSF55781">
    <property type="entry name" value="GAF domain-like"/>
    <property type="match status" value="1"/>
</dbReference>
<feature type="coiled-coil region" evidence="14">
    <location>
        <begin position="667"/>
        <end position="729"/>
    </location>
</feature>
<dbReference type="Gene3D" id="3.30.450.20">
    <property type="entry name" value="PAS domain"/>
    <property type="match status" value="5"/>
</dbReference>
<dbReference type="InterPro" id="IPR011006">
    <property type="entry name" value="CheY-like_superfamily"/>
</dbReference>
<feature type="domain" description="PAC" evidence="19">
    <location>
        <begin position="919"/>
        <end position="971"/>
    </location>
</feature>
<comment type="catalytic activity">
    <reaction evidence="1">
        <text>ATP + protein L-histidine = ADP + protein N-phospho-L-histidine.</text>
        <dbReference type="EC" id="2.7.13.3"/>
    </reaction>
</comment>
<dbReference type="RefSeq" id="WP_146537045.1">
    <property type="nucleotide sequence ID" value="NZ_SJPX01000006.1"/>
</dbReference>
<dbReference type="InterPro" id="IPR000700">
    <property type="entry name" value="PAS-assoc_C"/>
</dbReference>
<dbReference type="GO" id="GO:0016020">
    <property type="term" value="C:membrane"/>
    <property type="evidence" value="ECO:0007669"/>
    <property type="project" value="UniProtKB-SubCell"/>
</dbReference>
<evidence type="ECO:0000256" key="14">
    <source>
        <dbReference type="SAM" id="Coils"/>
    </source>
</evidence>
<dbReference type="PANTHER" id="PTHR24422:SF27">
    <property type="entry name" value="PROTEIN-GLUTAMATE O-METHYLTRANSFERASE"/>
    <property type="match status" value="1"/>
</dbReference>
<dbReference type="PROSITE" id="PS50109">
    <property type="entry name" value="HIS_KIN"/>
    <property type="match status" value="1"/>
</dbReference>
<feature type="domain" description="Response regulatory" evidence="17">
    <location>
        <begin position="1799"/>
        <end position="1918"/>
    </location>
</feature>
<evidence type="ECO:0000313" key="22">
    <source>
        <dbReference type="EMBL" id="TWU46525.1"/>
    </source>
</evidence>
<feature type="domain" description="PAS" evidence="18">
    <location>
        <begin position="1099"/>
        <end position="1173"/>
    </location>
</feature>
<keyword evidence="12" id="KW-0378">Hydrolase</keyword>
<dbReference type="InterPro" id="IPR000014">
    <property type="entry name" value="PAS"/>
</dbReference>
<feature type="domain" description="PAC" evidence="19">
    <location>
        <begin position="1046"/>
        <end position="1098"/>
    </location>
</feature>
<reference evidence="22 23" key="1">
    <citation type="submission" date="2019-02" db="EMBL/GenBank/DDBJ databases">
        <title>Deep-cultivation of Planctomycetes and their phenomic and genomic characterization uncovers novel biology.</title>
        <authorList>
            <person name="Wiegand S."/>
            <person name="Jogler M."/>
            <person name="Boedeker C."/>
            <person name="Pinto D."/>
            <person name="Vollmers J."/>
            <person name="Rivas-Marin E."/>
            <person name="Kohn T."/>
            <person name="Peeters S.H."/>
            <person name="Heuer A."/>
            <person name="Rast P."/>
            <person name="Oberbeckmann S."/>
            <person name="Bunk B."/>
            <person name="Jeske O."/>
            <person name="Meyerdierks A."/>
            <person name="Storesund J.E."/>
            <person name="Kallscheuer N."/>
            <person name="Luecker S."/>
            <person name="Lage O.M."/>
            <person name="Pohl T."/>
            <person name="Merkel B.J."/>
            <person name="Hornburger P."/>
            <person name="Mueller R.-W."/>
            <person name="Bruemmer F."/>
            <person name="Labrenz M."/>
            <person name="Spormann A.M."/>
            <person name="Op Den Camp H."/>
            <person name="Overmann J."/>
            <person name="Amann R."/>
            <person name="Jetten M.S.M."/>
            <person name="Mascher T."/>
            <person name="Medema M.H."/>
            <person name="Devos D.P."/>
            <person name="Kaster A.-K."/>
            <person name="Ovreas L."/>
            <person name="Rohde M."/>
            <person name="Galperin M.Y."/>
            <person name="Jogler C."/>
        </authorList>
    </citation>
    <scope>NUCLEOTIDE SEQUENCE [LARGE SCALE GENOMIC DNA]</scope>
    <source>
        <strain evidence="22 23">Poly59</strain>
    </source>
</reference>
<dbReference type="PROSITE" id="PS50112">
    <property type="entry name" value="PAS"/>
    <property type="match status" value="3"/>
</dbReference>
<dbReference type="InterPro" id="IPR005467">
    <property type="entry name" value="His_kinase_dom"/>
</dbReference>
<dbReference type="FunFam" id="3.30.565.10:FF:000010">
    <property type="entry name" value="Sensor histidine kinase RcsC"/>
    <property type="match status" value="1"/>
</dbReference>
<evidence type="ECO:0000256" key="9">
    <source>
        <dbReference type="ARBA" id="ARBA00023012"/>
    </source>
</evidence>
<dbReference type="GO" id="GO:0008984">
    <property type="term" value="F:protein-glutamate methylesterase activity"/>
    <property type="evidence" value="ECO:0007669"/>
    <property type="project" value="InterPro"/>
</dbReference>
<dbReference type="InterPro" id="IPR022641">
    <property type="entry name" value="CheR_N"/>
</dbReference>
<evidence type="ECO:0000256" key="6">
    <source>
        <dbReference type="ARBA" id="ARBA00022741"/>
    </source>
</evidence>
<dbReference type="SUPFAM" id="SSF52172">
    <property type="entry name" value="CheY-like"/>
    <property type="match status" value="1"/>
</dbReference>
<comment type="caution">
    <text evidence="22">The sequence shown here is derived from an EMBL/GenBank/DDBJ whole genome shotgun (WGS) entry which is preliminary data.</text>
</comment>
<dbReference type="InterPro" id="IPR000673">
    <property type="entry name" value="Sig_transdc_resp-reg_Me-estase"/>
</dbReference>
<evidence type="ECO:0000259" key="20">
    <source>
        <dbReference type="PROSITE" id="PS50122"/>
    </source>
</evidence>
<feature type="domain" description="PAS" evidence="18">
    <location>
        <begin position="846"/>
        <end position="916"/>
    </location>
</feature>
<dbReference type="InterPro" id="IPR003661">
    <property type="entry name" value="HisK_dim/P_dom"/>
</dbReference>
<evidence type="ECO:0000256" key="13">
    <source>
        <dbReference type="PROSITE-ProRule" id="PRU00169"/>
    </source>
</evidence>
<dbReference type="GO" id="GO:0000155">
    <property type="term" value="F:phosphorelay sensor kinase activity"/>
    <property type="evidence" value="ECO:0007669"/>
    <property type="project" value="InterPro"/>
</dbReference>
<dbReference type="PROSITE" id="PS50113">
    <property type="entry name" value="PAC"/>
    <property type="match status" value="3"/>
</dbReference>
<dbReference type="SUPFAM" id="SSF47384">
    <property type="entry name" value="Homodimeric domain of signal transducing histidine kinase"/>
    <property type="match status" value="1"/>
</dbReference>
<dbReference type="Pfam" id="PF08447">
    <property type="entry name" value="PAS_3"/>
    <property type="match status" value="2"/>
</dbReference>
<dbReference type="InterPro" id="IPR036890">
    <property type="entry name" value="HATPase_C_sf"/>
</dbReference>
<dbReference type="EMBL" id="SJPX01000006">
    <property type="protein sequence ID" value="TWU46525.1"/>
    <property type="molecule type" value="Genomic_DNA"/>
</dbReference>
<dbReference type="SUPFAM" id="SSF52738">
    <property type="entry name" value="Methylesterase CheB, C-terminal domain"/>
    <property type="match status" value="1"/>
</dbReference>
<evidence type="ECO:0000256" key="7">
    <source>
        <dbReference type="ARBA" id="ARBA00022777"/>
    </source>
</evidence>
<dbReference type="Pfam" id="PF13596">
    <property type="entry name" value="PAS_10"/>
    <property type="match status" value="1"/>
</dbReference>
<dbReference type="CDD" id="cd00130">
    <property type="entry name" value="PAS"/>
    <property type="match status" value="3"/>
</dbReference>
<keyword evidence="10" id="KW-0472">Membrane</keyword>
<feature type="active site" evidence="12">
    <location>
        <position position="51"/>
    </location>
</feature>
<keyword evidence="9" id="KW-0902">Two-component regulatory system</keyword>
<evidence type="ECO:0000259" key="19">
    <source>
        <dbReference type="PROSITE" id="PS50113"/>
    </source>
</evidence>
<dbReference type="PRINTS" id="PR00996">
    <property type="entry name" value="CHERMTFRASE"/>
</dbReference>
<dbReference type="Pfam" id="PF00512">
    <property type="entry name" value="HisKA"/>
    <property type="match status" value="1"/>
</dbReference>
<dbReference type="SMART" id="SM00091">
    <property type="entry name" value="PAS"/>
    <property type="match status" value="5"/>
</dbReference>
<evidence type="ECO:0000256" key="12">
    <source>
        <dbReference type="PROSITE-ProRule" id="PRU00050"/>
    </source>
</evidence>
<dbReference type="Gene3D" id="3.40.50.150">
    <property type="entry name" value="Vaccinia Virus protein VP39"/>
    <property type="match status" value="1"/>
</dbReference>
<feature type="region of interest" description="Disordered" evidence="15">
    <location>
        <begin position="480"/>
        <end position="511"/>
    </location>
</feature>
<proteinExistence type="predicted"/>
<keyword evidence="5 22" id="KW-0808">Transferase</keyword>
<feature type="domain" description="CheR-type methyltransferase" evidence="21">
    <location>
        <begin position="235"/>
        <end position="461"/>
    </location>
</feature>
<dbReference type="PROSITE" id="PS50110">
    <property type="entry name" value="RESPONSE_REGULATORY"/>
    <property type="match status" value="1"/>
</dbReference>
<evidence type="ECO:0000259" key="17">
    <source>
        <dbReference type="PROSITE" id="PS50110"/>
    </source>
</evidence>
<dbReference type="OrthoDB" id="288469at2"/>
<evidence type="ECO:0000313" key="23">
    <source>
        <dbReference type="Proteomes" id="UP000317977"/>
    </source>
</evidence>
<dbReference type="InterPro" id="IPR001789">
    <property type="entry name" value="Sig_transdc_resp-reg_receiver"/>
</dbReference>
<dbReference type="InterPro" id="IPR029016">
    <property type="entry name" value="GAF-like_dom_sf"/>
</dbReference>
<dbReference type="Pfam" id="PF03705">
    <property type="entry name" value="CheR_N"/>
    <property type="match status" value="1"/>
</dbReference>
<evidence type="ECO:0000259" key="18">
    <source>
        <dbReference type="PROSITE" id="PS50112"/>
    </source>
</evidence>
<accession>A0A5C6EDG4</accession>
<dbReference type="InterPro" id="IPR003594">
    <property type="entry name" value="HATPase_dom"/>
</dbReference>
<keyword evidence="7 22" id="KW-0418">Kinase</keyword>
<dbReference type="CDD" id="cd16434">
    <property type="entry name" value="CheB-CheR_fusion"/>
    <property type="match status" value="1"/>
</dbReference>
<dbReference type="SMART" id="SM00387">
    <property type="entry name" value="HATPase_c"/>
    <property type="match status" value="1"/>
</dbReference>
<dbReference type="InterPro" id="IPR001610">
    <property type="entry name" value="PAC"/>
</dbReference>
<dbReference type="InterPro" id="IPR013655">
    <property type="entry name" value="PAS_fold_3"/>
</dbReference>
<keyword evidence="4 13" id="KW-0597">Phosphoprotein</keyword>
<keyword evidence="11" id="KW-0131">Cell cycle</keyword>
<dbReference type="PROSITE" id="PS50122">
    <property type="entry name" value="CHEB"/>
    <property type="match status" value="1"/>
</dbReference>
<dbReference type="CDD" id="cd16922">
    <property type="entry name" value="HATPase_EvgS-ArcB-TorS-like"/>
    <property type="match status" value="1"/>
</dbReference>
<feature type="domain" description="PAS" evidence="18">
    <location>
        <begin position="1228"/>
        <end position="1303"/>
    </location>
</feature>
<dbReference type="CDD" id="cd00082">
    <property type="entry name" value="HisKA"/>
    <property type="match status" value="1"/>
</dbReference>
<evidence type="ECO:0000256" key="2">
    <source>
        <dbReference type="ARBA" id="ARBA00004370"/>
    </source>
</evidence>
<dbReference type="SMART" id="SM00448">
    <property type="entry name" value="REC"/>
    <property type="match status" value="1"/>
</dbReference>
<feature type="domain" description="CheB-type methylesterase" evidence="20">
    <location>
        <begin position="19"/>
        <end position="195"/>
    </location>
</feature>
<dbReference type="NCBIfam" id="TIGR00229">
    <property type="entry name" value="sensory_box"/>
    <property type="match status" value="2"/>
</dbReference>
<dbReference type="GO" id="GO:0005737">
    <property type="term" value="C:cytoplasm"/>
    <property type="evidence" value="ECO:0007669"/>
    <property type="project" value="InterPro"/>
</dbReference>
<dbReference type="InterPro" id="IPR000780">
    <property type="entry name" value="CheR_MeTrfase"/>
</dbReference>
<dbReference type="Gene3D" id="3.30.450.40">
    <property type="match status" value="1"/>
</dbReference>
<dbReference type="Proteomes" id="UP000317977">
    <property type="component" value="Unassembled WGS sequence"/>
</dbReference>
<dbReference type="Pfam" id="PF02518">
    <property type="entry name" value="HATPase_c"/>
    <property type="match status" value="1"/>
</dbReference>
<dbReference type="SUPFAM" id="SSF55785">
    <property type="entry name" value="PYP-like sensor domain (PAS domain)"/>
    <property type="match status" value="4"/>
</dbReference>
<dbReference type="InterPro" id="IPR036097">
    <property type="entry name" value="HisK_dim/P_sf"/>
</dbReference>
<dbReference type="CDD" id="cd17546">
    <property type="entry name" value="REC_hyHK_CKI1_RcsC-like"/>
    <property type="match status" value="1"/>
</dbReference>
<dbReference type="SUPFAM" id="SSF55874">
    <property type="entry name" value="ATPase domain of HSP90 chaperone/DNA topoisomerase II/histidine kinase"/>
    <property type="match status" value="1"/>
</dbReference>
<dbReference type="SMART" id="SM00388">
    <property type="entry name" value="HisKA"/>
    <property type="match status" value="1"/>
</dbReference>
<dbReference type="SMART" id="SM00138">
    <property type="entry name" value="MeTrc"/>
    <property type="match status" value="1"/>
</dbReference>
<dbReference type="InterPro" id="IPR013656">
    <property type="entry name" value="PAS_4"/>
</dbReference>
<feature type="modified residue" description="4-aspartylphosphate" evidence="13">
    <location>
        <position position="1853"/>
    </location>
</feature>
<evidence type="ECO:0000256" key="3">
    <source>
        <dbReference type="ARBA" id="ARBA00012438"/>
    </source>
</evidence>
<dbReference type="SUPFAM" id="SSF47757">
    <property type="entry name" value="Chemotaxis receptor methyltransferase CheR, N-terminal domain"/>
    <property type="match status" value="1"/>
</dbReference>
<name>A0A5C6EDG4_9BACT</name>
<feature type="active site" evidence="12">
    <location>
        <position position="24"/>
    </location>
</feature>
<evidence type="ECO:0000256" key="4">
    <source>
        <dbReference type="ARBA" id="ARBA00022553"/>
    </source>
</evidence>
<sequence>MAKARPLNDSPSQDRFLTVAVGASAGGLEAFREFLNRLGDAPNLAIVFVQHLDPTSKSLLPELLANTTRMKIVEIDGQQQLAPGTLYLCPPQTLLDLNDGVVSIASQNIDERPALPIDHFLHAVAEDQGERGVGVILSGTGSDGTMGLKAISDQGGLTFAQNAASAKFDSMPRSAAITGVADHVLSPSQIAAELLIYAQHFADTDQPASRTRTQTVIKEAIPAIAERLMEVTHHDFQHYKTNTLSRRIQRRMQVLKLAEVSDYVGHLQQHEDEVRALFGELLIGVTEFFRDPDAFDSLQQTVLPKLFENRTSDDCVRIWVAGCSSGQEAYTMAILCREVMDKLIAPCDVQIFATDIDERALSVARGGAYPIGVEEQISHERLKRFFVKRGKKYYVTKEIREMVLFSVHNLISDPPFSRQDLISCRNLLIYLGSHLQNKLIPLFHYALRPSGYLFLGPSENITSHDELFKSLDTKQRISQRKGTAIGSSGASQCRPASMATRPDGQLEPDSGTDLTEIRQRILLDEFAPKCVVIDENGQILNASAGMQKYLTIGGGNFQNNIVKMAARGLRLGLRAAIAEAKKIRRRVDHDDLSVRVDDKIQRVMITVQPMPRLGEDKGLFMVVFHDVGKPIQRDESSENRQKYREHDADTSKVLTTSGTTILNDELVTQLERELDSTREDLGKTLQEMETANEELKSSNEELLSMNEELQSANEELETSKEEIRAGSDATARANADLENLLRSTRIATVFLDEQLNIRSFTPAIGDIYSLISTDVGRPLERFVPLVRDMPPLPDPESIQRGQAVEHTVVAESGKSYIRRVLPYQSHTGQSEGIVVTFTDISELRHSQDLFKLLVDTSAQIVWITDDSGKVREDSPSWREFTGQTYEQFRGNDWLNAVHPDDRHTTFEAWEGAVARCEPFATEYRLRHHSGEYRWMQVRAIAQRAVDGTVDRWVGMNMDIHDRKITEIELADAKQRLELSLNVTDVAVWNWDMQTNDVESNAILNRHFGFPEDSKPTLSEFISRMDESARERVSAAIEHSIETGEVYDQEYPVHWPSGEVRHIRARGHVRLTETGELQDFFGVVMDITDRKRRELDAAERESHLRRVINHQLGLVGVIDRNGILLEVDERSLAIAKARREQVIGKNFSDAPWWNYDPHVATEMRNAMQRAFAGEVVRYDVSLFAHGDEGVMIDFMIAPVKNDAGEVEYLIPSGVDIRDRHKATIELRKSEQLVRTIAENSTQGLVMMDDTGHVIYCNSAFLKMTGFDAGEIRSKPLHDLVHHHYPDGRPYPISECPIDRALPEDFTVRAHHDLFFRKDGSKFPVVCAASPVFEDGKPVSTVIEVRDVTADRRREAKIQFRGLLLERLTQLTDAEEIMHVATQEIGEFFDASRCYLANIRAAENTTEVFHEMHREHLPSLIGVHRIDEFLTTDEMAAMNRGEPVRMGDIRQTERSEDKLRQFESLGIVAIAEGAFEPTKELRRTLFITKDLPHPWRVEEMQFLDDLTELVYLRLDRAQAQADLEQARLIAEAANQAKSAFVANMSHEIRTPMTAILGYADLLQDFVAQDEARKHLQTIRRNGDYLLKIINDILDLSKIEADKLEIDRERFDPAVVVEDVRSIMNVRASENNLQLNVRYDGKIPRLIESDAKRLKQILINLIGNAIKFTRQGTVDIVTRYVEDEAASGGTRQGKLVFDITDTGIGMNEEQKARLFKPFSQGDSSVSRHFGGTGLGLAISRRLAKLLGGNIQAESTLGEGSTFSATIQTGSLDNVELIEPKLVVKERSDTHSTASETRALTCTVLVVDDRRDIRFLSKRLLTNAGATVEEAEDGQLALDFVRQRLTTGNTPQLILLDMQMPNMDGYETAKELRASGYTGPIIALTADAMQGDMNRCIEAGCNDYLSKPIDAARLVQLVRELTASASLS</sequence>